<dbReference type="PANTHER" id="PTHR31019:SF1">
    <property type="entry name" value="SMALL INTEGRAL MEMBRANE PROTEIN 14"/>
    <property type="match status" value="1"/>
</dbReference>
<evidence type="ECO:0000256" key="3">
    <source>
        <dbReference type="SAM" id="Phobius"/>
    </source>
</evidence>
<feature type="compositionally biased region" description="Low complexity" evidence="2">
    <location>
        <begin position="87"/>
        <end position="103"/>
    </location>
</feature>
<reference evidence="4" key="1">
    <citation type="journal article" date="2015" name="Insect Biochem. Mol. Biol.">
        <title>An insight into the sialome of the horse fly, Tabanus bromius.</title>
        <authorList>
            <person name="Ribeiro J.M."/>
            <person name="Kazimirova M."/>
            <person name="Takac P."/>
            <person name="Andersen J.F."/>
            <person name="Francischetti I.M."/>
        </authorList>
    </citation>
    <scope>NUCLEOTIDE SEQUENCE</scope>
</reference>
<keyword evidence="3" id="KW-1133">Transmembrane helix</keyword>
<dbReference type="Pfam" id="PF11027">
    <property type="entry name" value="DUF2615"/>
    <property type="match status" value="1"/>
</dbReference>
<evidence type="ECO:0000313" key="4">
    <source>
        <dbReference type="EMBL" id="JAI16368.1"/>
    </source>
</evidence>
<feature type="region of interest" description="Disordered" evidence="2">
    <location>
        <begin position="78"/>
        <end position="103"/>
    </location>
</feature>
<feature type="transmembrane region" description="Helical" evidence="3">
    <location>
        <begin position="51"/>
        <end position="69"/>
    </location>
</feature>
<keyword evidence="3" id="KW-0472">Membrane</keyword>
<evidence type="ECO:0000256" key="1">
    <source>
        <dbReference type="ARBA" id="ARBA00017902"/>
    </source>
</evidence>
<keyword evidence="3" id="KW-0812">Transmembrane</keyword>
<sequence length="103" mass="11478">MGDEFDGCECIWSHELAMRRLLSLLRQTQSHCTDTDCIEPTLPTPNNSEDGNFALMTMFTLFAVILYFIRPSAFMGTRNDAHKSSEQPPGGQDPDNGQPPTVN</sequence>
<organism evidence="4">
    <name type="scientific">Tabanus bromius</name>
    <name type="common">Band-eyed brown horse fly</name>
    <dbReference type="NCBI Taxonomy" id="304241"/>
    <lineage>
        <taxon>Eukaryota</taxon>
        <taxon>Metazoa</taxon>
        <taxon>Ecdysozoa</taxon>
        <taxon>Arthropoda</taxon>
        <taxon>Hexapoda</taxon>
        <taxon>Insecta</taxon>
        <taxon>Pterygota</taxon>
        <taxon>Neoptera</taxon>
        <taxon>Endopterygota</taxon>
        <taxon>Diptera</taxon>
        <taxon>Brachycera</taxon>
        <taxon>Tabanomorpha</taxon>
        <taxon>Tabanoidea</taxon>
        <taxon>Tabanidae</taxon>
        <taxon>Tabanus</taxon>
    </lineage>
</organism>
<protein>
    <recommendedName>
        <fullName evidence="1">Small integral membrane protein 14</fullName>
    </recommendedName>
</protein>
<dbReference type="EMBL" id="GDAI01001235">
    <property type="protein sequence ID" value="JAI16368.1"/>
    <property type="molecule type" value="mRNA"/>
</dbReference>
<dbReference type="InterPro" id="IPR020309">
    <property type="entry name" value="Smim-14"/>
</dbReference>
<proteinExistence type="evidence at transcript level"/>
<dbReference type="AlphaFoldDB" id="A0A0K8TQD5"/>
<accession>A0A0K8TQD5</accession>
<dbReference type="GO" id="GO:0005783">
    <property type="term" value="C:endoplasmic reticulum"/>
    <property type="evidence" value="ECO:0007669"/>
    <property type="project" value="TreeGrafter"/>
</dbReference>
<evidence type="ECO:0000256" key="2">
    <source>
        <dbReference type="SAM" id="MobiDB-lite"/>
    </source>
</evidence>
<dbReference type="PANTHER" id="PTHR31019">
    <property type="entry name" value="SMALL INTEGRAL MEMBRANE PROTEIN 14"/>
    <property type="match status" value="1"/>
</dbReference>
<name>A0A0K8TQD5_TABBR</name>